<feature type="domain" description="DUF1468" evidence="2">
    <location>
        <begin position="13"/>
        <end position="146"/>
    </location>
</feature>
<proteinExistence type="predicted"/>
<keyword evidence="1" id="KW-0812">Transmembrane</keyword>
<sequence length="151" mass="15935">MKRRTTIERMAYLVVLIIGAGTVGLSLTFPRPEDAHSGPGSFPLFLGVLLAALALGGLIGTLRNPPESGAAEEAGDGRRLPLLGGLTALYLVLMPWLGFISSTALLFAAALRVLGYRNPVRALAAGFIAAFVLYAVFERLMNVALPEGWIG</sequence>
<protein>
    <submittedName>
        <fullName evidence="3">Tripartite tricarboxylate transporter TctB family protein</fullName>
    </submittedName>
</protein>
<reference evidence="3 4" key="2">
    <citation type="journal article" date="2016" name="ISME J.">
        <title>Characterization of the first cultured representative of Verrucomicrobia subdivision 5 indicates the proposal of a novel phylum.</title>
        <authorList>
            <person name="Spring S."/>
            <person name="Bunk B."/>
            <person name="Sproer C."/>
            <person name="Schumann P."/>
            <person name="Rohde M."/>
            <person name="Tindall B.J."/>
            <person name="Klenk H.P."/>
        </authorList>
    </citation>
    <scope>NUCLEOTIDE SEQUENCE [LARGE SCALE GENOMIC DNA]</scope>
    <source>
        <strain evidence="3 4">L21-Fru-AB</strain>
    </source>
</reference>
<keyword evidence="1" id="KW-1133">Transmembrane helix</keyword>
<dbReference type="Pfam" id="PF07331">
    <property type="entry name" value="TctB"/>
    <property type="match status" value="1"/>
</dbReference>
<dbReference type="AlphaFoldDB" id="A0A0G3EF06"/>
<feature type="transmembrane region" description="Helical" evidence="1">
    <location>
        <begin position="120"/>
        <end position="137"/>
    </location>
</feature>
<dbReference type="RefSeq" id="WP_082116642.1">
    <property type="nucleotide sequence ID" value="NZ_CP010904.1"/>
</dbReference>
<accession>A0A0G3EF06</accession>
<dbReference type="EMBL" id="CP010904">
    <property type="protein sequence ID" value="AKJ64913.1"/>
    <property type="molecule type" value="Genomic_DNA"/>
</dbReference>
<evidence type="ECO:0000313" key="3">
    <source>
        <dbReference type="EMBL" id="AKJ64913.1"/>
    </source>
</evidence>
<evidence type="ECO:0000259" key="2">
    <source>
        <dbReference type="Pfam" id="PF07331"/>
    </source>
</evidence>
<feature type="transmembrane region" description="Helical" evidence="1">
    <location>
        <begin position="82"/>
        <end position="108"/>
    </location>
</feature>
<evidence type="ECO:0000313" key="4">
    <source>
        <dbReference type="Proteomes" id="UP000035268"/>
    </source>
</evidence>
<evidence type="ECO:0000256" key="1">
    <source>
        <dbReference type="SAM" id="Phobius"/>
    </source>
</evidence>
<dbReference type="OrthoDB" id="2426743at2"/>
<dbReference type="Proteomes" id="UP000035268">
    <property type="component" value="Chromosome"/>
</dbReference>
<gene>
    <name evidence="3" type="ORF">L21SP4_01671</name>
</gene>
<keyword evidence="1" id="KW-0472">Membrane</keyword>
<dbReference type="KEGG" id="vbl:L21SP4_01671"/>
<keyword evidence="4" id="KW-1185">Reference proteome</keyword>
<reference evidence="4" key="1">
    <citation type="submission" date="2015-02" db="EMBL/GenBank/DDBJ databases">
        <title>Description and complete genome sequence of the first cultured representative of the subdivision 5 of the Verrucomicrobia phylum.</title>
        <authorList>
            <person name="Spring S."/>
            <person name="Bunk B."/>
            <person name="Sproer C."/>
            <person name="Klenk H.-P."/>
        </authorList>
    </citation>
    <scope>NUCLEOTIDE SEQUENCE [LARGE SCALE GENOMIC DNA]</scope>
    <source>
        <strain evidence="4">L21-Fru-AB</strain>
    </source>
</reference>
<dbReference type="InterPro" id="IPR009936">
    <property type="entry name" value="DUF1468"/>
</dbReference>
<organism evidence="3 4">
    <name type="scientific">Kiritimatiella glycovorans</name>
    <dbReference type="NCBI Taxonomy" id="1307763"/>
    <lineage>
        <taxon>Bacteria</taxon>
        <taxon>Pseudomonadati</taxon>
        <taxon>Kiritimatiellota</taxon>
        <taxon>Kiritimatiellia</taxon>
        <taxon>Kiritimatiellales</taxon>
        <taxon>Kiritimatiellaceae</taxon>
        <taxon>Kiritimatiella</taxon>
    </lineage>
</organism>
<feature type="transmembrane region" description="Helical" evidence="1">
    <location>
        <begin position="12"/>
        <end position="30"/>
    </location>
</feature>
<feature type="transmembrane region" description="Helical" evidence="1">
    <location>
        <begin position="42"/>
        <end position="62"/>
    </location>
</feature>
<name>A0A0G3EF06_9BACT</name>
<dbReference type="STRING" id="1307763.L21SP4_01671"/>